<dbReference type="PROSITE" id="PS50088">
    <property type="entry name" value="ANK_REPEAT"/>
    <property type="match status" value="8"/>
</dbReference>
<keyword evidence="8" id="KW-1185">Reference proteome</keyword>
<dbReference type="GO" id="GO:0016567">
    <property type="term" value="P:protein ubiquitination"/>
    <property type="evidence" value="ECO:0007669"/>
    <property type="project" value="UniProtKB-UniPathway"/>
</dbReference>
<dbReference type="PANTHER" id="PTHR24161">
    <property type="entry name" value="ANK_REP_REGION DOMAIN-CONTAINING PROTEIN-RELATED"/>
    <property type="match status" value="1"/>
</dbReference>
<keyword evidence="4 5" id="KW-0040">ANK repeat</keyword>
<dbReference type="PRINTS" id="PR01415">
    <property type="entry name" value="ANKYRIN"/>
</dbReference>
<evidence type="ECO:0000313" key="8">
    <source>
        <dbReference type="Proteomes" id="UP000233120"/>
    </source>
</evidence>
<dbReference type="Pfam" id="PF07525">
    <property type="entry name" value="SOCS_box"/>
    <property type="match status" value="1"/>
</dbReference>
<dbReference type="Gene3D" id="1.25.40.20">
    <property type="entry name" value="Ankyrin repeat-containing domain"/>
    <property type="match status" value="3"/>
</dbReference>
<dbReference type="SUPFAM" id="SSF48403">
    <property type="entry name" value="Ankyrin repeat"/>
    <property type="match status" value="2"/>
</dbReference>
<evidence type="ECO:0000256" key="4">
    <source>
        <dbReference type="ARBA" id="ARBA00023043"/>
    </source>
</evidence>
<dbReference type="AlphaFoldDB" id="A0A2K6EBV9"/>
<keyword evidence="3" id="KW-0677">Repeat</keyword>
<dbReference type="SMART" id="SM00248">
    <property type="entry name" value="ANK"/>
    <property type="match status" value="10"/>
</dbReference>
<dbReference type="SMART" id="SM00969">
    <property type="entry name" value="SOCS_box"/>
    <property type="match status" value="1"/>
</dbReference>
<sequence>MDNYTSDEDTDEDFDTQFIIQQSLQDIYKPGTAQHAPKDESSHSFLSADYKKIVETIEKAGKEDALSHLTKYHSAFGEADEIGWIPLHKAAVQLNKKILEITLSASDPSLWEQTTHNGETPLFLAVSNCLLENATFLLLNGCNPNAKNFEGNSPLLTAVLRDSYDMAALLINYGADVNLRCANERTALHEAAKLGREDMVKLMLVSGAHPDPQSTYGFTPLALAAQSGHTEIMEMLLRKGKSFCLASDSSSILLEAASGGNPDAVALLLEYGADANIPKNSGHLPIHVAADRGHLLALKILIPVTDLAAIKQSGISPVHCAAAGAHPQCLELLIQAGFDVNFMLDQRVSKHYDDHRKSALHFAVSNSDLSSVKLLLSAGALPNQDPVNCLQIALRMGNYELISLLLRHGANVNYFCRVNPLHFPSALQYTLKDEVMLRMLLNYGYDTQRCFDCPHGDKVHPSYTVEGWTSTVIKDTKFCEVITLSWLQHLSGKVVRVMLDYVDQVRICSKLKAVLQKQGIWSEIHFILTNPRSLKHLCRLKIRKCMGRLHLRCPVFMSFLPLPNRLKAYVLYKEYDLYGQGIFTGTW</sequence>
<evidence type="ECO:0000256" key="3">
    <source>
        <dbReference type="ARBA" id="ARBA00022737"/>
    </source>
</evidence>
<dbReference type="PROSITE" id="PS50297">
    <property type="entry name" value="ANK_REP_REGION"/>
    <property type="match status" value="7"/>
</dbReference>
<dbReference type="Proteomes" id="UP000233120">
    <property type="component" value="Unassembled WGS sequence"/>
</dbReference>
<feature type="repeat" description="ANK" evidence="5">
    <location>
        <begin position="385"/>
        <end position="417"/>
    </location>
</feature>
<dbReference type="PANTHER" id="PTHR24161:SF85">
    <property type="entry name" value="PALMITOYLTRANSFERASE HIP14"/>
    <property type="match status" value="1"/>
</dbReference>
<feature type="repeat" description="ANK" evidence="5">
    <location>
        <begin position="355"/>
        <end position="380"/>
    </location>
</feature>
<evidence type="ECO:0000256" key="5">
    <source>
        <dbReference type="PROSITE-ProRule" id="PRU00023"/>
    </source>
</evidence>
<accession>A0A2K6EBV9</accession>
<dbReference type="FunFam" id="1.25.40.20:FF:000267">
    <property type="entry name" value="Ankyrin repeat and SOCS box containing 14"/>
    <property type="match status" value="1"/>
</dbReference>
<dbReference type="FunFam" id="1.10.750.20:FF:000001">
    <property type="entry name" value="Ankyrin repeat and SOCS box containing 1"/>
    <property type="match status" value="1"/>
</dbReference>
<dbReference type="GeneTree" id="ENSGT00940000156550"/>
<dbReference type="GO" id="GO:0005829">
    <property type="term" value="C:cytosol"/>
    <property type="evidence" value="ECO:0007669"/>
    <property type="project" value="UniProtKB-ARBA"/>
</dbReference>
<dbReference type="SMART" id="SM00253">
    <property type="entry name" value="SOCS"/>
    <property type="match status" value="1"/>
</dbReference>
<dbReference type="UniPathway" id="UPA00143"/>
<evidence type="ECO:0000256" key="1">
    <source>
        <dbReference type="ARBA" id="ARBA00004906"/>
    </source>
</evidence>
<comment type="similarity">
    <text evidence="2">Belongs to the ankyrin SOCS box (ASB) family.</text>
</comment>
<dbReference type="Bgee" id="ENSMNEG00000045323">
    <property type="expression patterns" value="Expressed in skeletal muscle tissue and 12 other cell types or tissues"/>
</dbReference>
<dbReference type="CDD" id="cd03730">
    <property type="entry name" value="SOCS_ASB14"/>
    <property type="match status" value="1"/>
</dbReference>
<protein>
    <submittedName>
        <fullName evidence="7">Ankyrin repeat and SOCS box containing 14</fullName>
    </submittedName>
</protein>
<dbReference type="Pfam" id="PF12796">
    <property type="entry name" value="Ank_2"/>
    <property type="match status" value="4"/>
</dbReference>
<dbReference type="InterPro" id="IPR002110">
    <property type="entry name" value="Ankyrin_rpt"/>
</dbReference>
<organism evidence="7 8">
    <name type="scientific">Macaca nemestrina</name>
    <name type="common">Pig-tailed macaque</name>
    <dbReference type="NCBI Taxonomy" id="9545"/>
    <lineage>
        <taxon>Eukaryota</taxon>
        <taxon>Metazoa</taxon>
        <taxon>Chordata</taxon>
        <taxon>Craniata</taxon>
        <taxon>Vertebrata</taxon>
        <taxon>Euteleostomi</taxon>
        <taxon>Mammalia</taxon>
        <taxon>Eutheria</taxon>
        <taxon>Euarchontoglires</taxon>
        <taxon>Primates</taxon>
        <taxon>Haplorrhini</taxon>
        <taxon>Catarrhini</taxon>
        <taxon>Cercopithecidae</taxon>
        <taxon>Cercopithecinae</taxon>
        <taxon>Macaca</taxon>
    </lineage>
</organism>
<gene>
    <name evidence="7" type="primary">ASB14</name>
</gene>
<feature type="repeat" description="ANK" evidence="5">
    <location>
        <begin position="150"/>
        <end position="182"/>
    </location>
</feature>
<reference evidence="7" key="1">
    <citation type="submission" date="2025-08" db="UniProtKB">
        <authorList>
            <consortium name="Ensembl"/>
        </authorList>
    </citation>
    <scope>IDENTIFICATION</scope>
</reference>
<dbReference type="Ensembl" id="ENSMNET00000070165.1">
    <property type="protein sequence ID" value="ENSMNEP00000045652.1"/>
    <property type="gene ID" value="ENSMNEG00000045323.1"/>
</dbReference>
<name>A0A2K6EBV9_MACNE</name>
<dbReference type="InterPro" id="IPR001496">
    <property type="entry name" value="SOCS_box"/>
</dbReference>
<feature type="repeat" description="ANK" evidence="5">
    <location>
        <begin position="313"/>
        <end position="345"/>
    </location>
</feature>
<dbReference type="InterPro" id="IPR036036">
    <property type="entry name" value="SOCS_box-like_dom_sf"/>
</dbReference>
<comment type="pathway">
    <text evidence="1">Protein modification; protein ubiquitination.</text>
</comment>
<feature type="repeat" description="ANK" evidence="5">
    <location>
        <begin position="117"/>
        <end position="149"/>
    </location>
</feature>
<evidence type="ECO:0000313" key="7">
    <source>
        <dbReference type="Ensembl" id="ENSMNEP00000045652.1"/>
    </source>
</evidence>
<feature type="repeat" description="ANK" evidence="5">
    <location>
        <begin position="183"/>
        <end position="215"/>
    </location>
</feature>
<feature type="repeat" description="ANK" evidence="5">
    <location>
        <begin position="248"/>
        <end position="280"/>
    </location>
</feature>
<proteinExistence type="inferred from homology"/>
<reference evidence="7" key="2">
    <citation type="submission" date="2025-09" db="UniProtKB">
        <authorList>
            <consortium name="Ensembl"/>
        </authorList>
    </citation>
    <scope>IDENTIFICATION</scope>
</reference>
<dbReference type="InterPro" id="IPR036770">
    <property type="entry name" value="Ankyrin_rpt-contain_sf"/>
</dbReference>
<dbReference type="FunFam" id="1.25.40.20:FF:000407">
    <property type="entry name" value="Ankyrin repeat and SOCS box containing 14"/>
    <property type="match status" value="1"/>
</dbReference>
<dbReference type="PROSITE" id="PS50225">
    <property type="entry name" value="SOCS"/>
    <property type="match status" value="1"/>
</dbReference>
<evidence type="ECO:0000256" key="2">
    <source>
        <dbReference type="ARBA" id="ARBA00005949"/>
    </source>
</evidence>
<evidence type="ECO:0000259" key="6">
    <source>
        <dbReference type="PROSITE" id="PS50225"/>
    </source>
</evidence>
<feature type="domain" description="SOCS box" evidence="6">
    <location>
        <begin position="529"/>
        <end position="576"/>
    </location>
</feature>
<dbReference type="GO" id="GO:0035556">
    <property type="term" value="P:intracellular signal transduction"/>
    <property type="evidence" value="ECO:0007669"/>
    <property type="project" value="InterPro"/>
</dbReference>
<dbReference type="SUPFAM" id="SSF158235">
    <property type="entry name" value="SOCS box-like"/>
    <property type="match status" value="1"/>
</dbReference>
<dbReference type="Gene3D" id="1.10.750.20">
    <property type="entry name" value="SOCS box"/>
    <property type="match status" value="1"/>
</dbReference>
<feature type="repeat" description="ANK" evidence="5">
    <location>
        <begin position="216"/>
        <end position="248"/>
    </location>
</feature>